<dbReference type="EMBL" id="BQNB010009119">
    <property type="protein sequence ID" value="GJS59018.1"/>
    <property type="molecule type" value="Genomic_DNA"/>
</dbReference>
<keyword evidence="2" id="KW-1185">Reference proteome</keyword>
<reference evidence="1" key="1">
    <citation type="journal article" date="2022" name="Int. J. Mol. Sci.">
        <title>Draft Genome of Tanacetum Coccineum: Genomic Comparison of Closely Related Tanacetum-Family Plants.</title>
        <authorList>
            <person name="Yamashiro T."/>
            <person name="Shiraishi A."/>
            <person name="Nakayama K."/>
            <person name="Satake H."/>
        </authorList>
    </citation>
    <scope>NUCLEOTIDE SEQUENCE</scope>
</reference>
<evidence type="ECO:0000313" key="2">
    <source>
        <dbReference type="Proteomes" id="UP001151760"/>
    </source>
</evidence>
<organism evidence="1 2">
    <name type="scientific">Tanacetum coccineum</name>
    <dbReference type="NCBI Taxonomy" id="301880"/>
    <lineage>
        <taxon>Eukaryota</taxon>
        <taxon>Viridiplantae</taxon>
        <taxon>Streptophyta</taxon>
        <taxon>Embryophyta</taxon>
        <taxon>Tracheophyta</taxon>
        <taxon>Spermatophyta</taxon>
        <taxon>Magnoliopsida</taxon>
        <taxon>eudicotyledons</taxon>
        <taxon>Gunneridae</taxon>
        <taxon>Pentapetalae</taxon>
        <taxon>asterids</taxon>
        <taxon>campanulids</taxon>
        <taxon>Asterales</taxon>
        <taxon>Asteraceae</taxon>
        <taxon>Asteroideae</taxon>
        <taxon>Anthemideae</taxon>
        <taxon>Anthemidinae</taxon>
        <taxon>Tanacetum</taxon>
    </lineage>
</organism>
<accession>A0ABQ4X1V0</accession>
<reference evidence="1" key="2">
    <citation type="submission" date="2022-01" db="EMBL/GenBank/DDBJ databases">
        <authorList>
            <person name="Yamashiro T."/>
            <person name="Shiraishi A."/>
            <person name="Satake H."/>
            <person name="Nakayama K."/>
        </authorList>
    </citation>
    <scope>NUCLEOTIDE SEQUENCE</scope>
</reference>
<comment type="caution">
    <text evidence="1">The sequence shown here is derived from an EMBL/GenBank/DDBJ whole genome shotgun (WGS) entry which is preliminary data.</text>
</comment>
<name>A0ABQ4X1V0_9ASTR</name>
<proteinExistence type="predicted"/>
<sequence>MGGGCQFKINVSSDPGTTNVRQLALEHEFKSDPQSQENFSQVAEIVTTSNELGLLYSLMFSELLTGTSPVVSKSSAIHAADNPNKRQQHNSIYSSTTIDVADPPPLNIQSVHINSNFKSKLSLHLRTLFKQNSIPKMHICCAEFITF</sequence>
<evidence type="ECO:0000313" key="1">
    <source>
        <dbReference type="EMBL" id="GJS59018.1"/>
    </source>
</evidence>
<gene>
    <name evidence="1" type="ORF">Tco_0653802</name>
</gene>
<protein>
    <submittedName>
        <fullName evidence="1">Uncharacterized protein</fullName>
    </submittedName>
</protein>
<dbReference type="Proteomes" id="UP001151760">
    <property type="component" value="Unassembled WGS sequence"/>
</dbReference>